<keyword evidence="2" id="KW-1185">Reference proteome</keyword>
<reference evidence="1" key="2">
    <citation type="submission" date="2022-06" db="UniProtKB">
        <authorList>
            <consortium name="EnsemblMetazoa"/>
        </authorList>
    </citation>
    <scope>IDENTIFICATION</scope>
    <source>
        <strain evidence="1">DF5081</strain>
    </source>
</reference>
<evidence type="ECO:0000313" key="2">
    <source>
        <dbReference type="Proteomes" id="UP000005237"/>
    </source>
</evidence>
<proteinExistence type="predicted"/>
<dbReference type="Proteomes" id="UP000005237">
    <property type="component" value="Unassembled WGS sequence"/>
</dbReference>
<dbReference type="AlphaFoldDB" id="A0A8R1EUM2"/>
<dbReference type="EnsemblMetazoa" id="CJA40806.1">
    <property type="protein sequence ID" value="CJA40806.1"/>
    <property type="gene ID" value="WBGene00216654"/>
</dbReference>
<sequence length="98" mass="11395">MDPKQLHHYQLIKLEAFHTTPRHRRSVHTEFMSLTTGQKQHKGRKVTIRILLCVHERGLQTTLRCSAVYHCGLAANTAKQWKNCGTSERRLQTSFVNK</sequence>
<organism evidence="1 2">
    <name type="scientific">Caenorhabditis japonica</name>
    <dbReference type="NCBI Taxonomy" id="281687"/>
    <lineage>
        <taxon>Eukaryota</taxon>
        <taxon>Metazoa</taxon>
        <taxon>Ecdysozoa</taxon>
        <taxon>Nematoda</taxon>
        <taxon>Chromadorea</taxon>
        <taxon>Rhabditida</taxon>
        <taxon>Rhabditina</taxon>
        <taxon>Rhabditomorpha</taxon>
        <taxon>Rhabditoidea</taxon>
        <taxon>Rhabditidae</taxon>
        <taxon>Peloderinae</taxon>
        <taxon>Caenorhabditis</taxon>
    </lineage>
</organism>
<name>A0A8R1EUM2_CAEJA</name>
<evidence type="ECO:0000313" key="1">
    <source>
        <dbReference type="EnsemblMetazoa" id="CJA40806.1"/>
    </source>
</evidence>
<protein>
    <submittedName>
        <fullName evidence="1">Uncharacterized protein</fullName>
    </submittedName>
</protein>
<reference evidence="2" key="1">
    <citation type="submission" date="2010-08" db="EMBL/GenBank/DDBJ databases">
        <authorList>
            <consortium name="Caenorhabditis japonica Sequencing Consortium"/>
            <person name="Wilson R.K."/>
        </authorList>
    </citation>
    <scope>NUCLEOTIDE SEQUENCE [LARGE SCALE GENOMIC DNA]</scope>
    <source>
        <strain evidence="2">DF5081</strain>
    </source>
</reference>
<accession>A0A8R1EUM2</accession>